<evidence type="ECO:0000256" key="4">
    <source>
        <dbReference type="ARBA" id="ARBA00022968"/>
    </source>
</evidence>
<evidence type="ECO:0000256" key="1">
    <source>
        <dbReference type="ARBA" id="ARBA00004606"/>
    </source>
</evidence>
<proteinExistence type="inferred from homology"/>
<dbReference type="EMBL" id="KQ085960">
    <property type="protein sequence ID" value="KLO13405.1"/>
    <property type="molecule type" value="Genomic_DNA"/>
</dbReference>
<comment type="similarity">
    <text evidence="2">Belongs to the SKN1/KRE6 family.</text>
</comment>
<sequence>MTYPHGSALSAHDVSPPSSDESSGSSVRAPSSPAPGNADSPLLAPTSTSTPSTPVTASGGLGSGSAGNNGIPPPMRSASAGYISSPLNPNFQGGMPRSRPVSARGSAFLNRIASEESAAFHGLTPGQRGSMLLYRLASDDDKEINSQALLAPGNNLSSKRFSIGSESVFSYDSKYPTGAPRGMVPYVYDPELDAEGFDAADDELHRMEEPSFAWSWRGFANIGLLLLLIAALLCLFILYPVLTFLHNNARNLAIDNNIHINASGQLPSLIQLPDLIDSATTDDVKTRTGFDGEDYELVFSDEFNTDGRTFYPGEDPFWEAVDLWYGATEDLEWYAPDNAFTRDGHLVLLMENVPWQGLQYRSAMLQSWNKFCFTSGYIEVAVSFPGPNEETQGYWPGIWTMGNLGRPGYGAATDGLWPYTYDSCDVGTFPNQTYSNGTGPAAALQSTASRDKYNFDLSWLPGQRVSACTCPGEDHPGPSNSKGRGAPEIDVLEAQKNKLGPGAKVSQSAQFAPFSHDYVYSNATQDEWWVYDETITQANTYVGSALQQAVSGLTDIDPQYFNGTGGQFQTYGFEYWANPQNRGEGFITWMSGGKPTIRMGASAVGADPLPDGSGISERLIPEEPMSIILNLAISSSFQTVDTSTMTFPSELHIDYVRIYQRKGQTNVGCDPSDYPTADYISRHENAYTNPNLTSWANAGYSRPKNSQYDGC</sequence>
<dbReference type="AlphaFoldDB" id="A0A0H2RNA3"/>
<evidence type="ECO:0000256" key="9">
    <source>
        <dbReference type="SAM" id="MobiDB-lite"/>
    </source>
</evidence>
<accession>A0A0H2RNA3</accession>
<evidence type="ECO:0000256" key="3">
    <source>
        <dbReference type="ARBA" id="ARBA00022692"/>
    </source>
</evidence>
<keyword evidence="8" id="KW-0961">Cell wall biogenesis/degradation</keyword>
<dbReference type="Pfam" id="PF03935">
    <property type="entry name" value="SKN1_KRE6_Sbg1"/>
    <property type="match status" value="1"/>
</dbReference>
<evidence type="ECO:0000256" key="5">
    <source>
        <dbReference type="ARBA" id="ARBA00022989"/>
    </source>
</evidence>
<evidence type="ECO:0000256" key="2">
    <source>
        <dbReference type="ARBA" id="ARBA00010962"/>
    </source>
</evidence>
<dbReference type="GO" id="GO:0031505">
    <property type="term" value="P:fungal-type cell wall organization"/>
    <property type="evidence" value="ECO:0007669"/>
    <property type="project" value="TreeGrafter"/>
</dbReference>
<reference evidence="12 13" key="1">
    <citation type="submission" date="2015-04" db="EMBL/GenBank/DDBJ databases">
        <title>Complete genome sequence of Schizopora paradoxa KUC8140, a cosmopolitan wood degrader in East Asia.</title>
        <authorList>
            <consortium name="DOE Joint Genome Institute"/>
            <person name="Min B."/>
            <person name="Park H."/>
            <person name="Jang Y."/>
            <person name="Kim J.-J."/>
            <person name="Kim K.H."/>
            <person name="Pangilinan J."/>
            <person name="Lipzen A."/>
            <person name="Riley R."/>
            <person name="Grigoriev I.V."/>
            <person name="Spatafora J.W."/>
            <person name="Choi I.-G."/>
        </authorList>
    </citation>
    <scope>NUCLEOTIDE SEQUENCE [LARGE SCALE GENOMIC DNA]</scope>
    <source>
        <strain evidence="12 13">KUC8140</strain>
    </source>
</reference>
<dbReference type="PROSITE" id="PS51762">
    <property type="entry name" value="GH16_2"/>
    <property type="match status" value="1"/>
</dbReference>
<dbReference type="PANTHER" id="PTHR31361:SF1">
    <property type="entry name" value="BETA-GLUCAN SYNTHESIS-ASSOCIATED PROTEIN KRE6-RELATED"/>
    <property type="match status" value="1"/>
</dbReference>
<evidence type="ECO:0000313" key="13">
    <source>
        <dbReference type="Proteomes" id="UP000053477"/>
    </source>
</evidence>
<evidence type="ECO:0000256" key="10">
    <source>
        <dbReference type="SAM" id="Phobius"/>
    </source>
</evidence>
<dbReference type="GO" id="GO:0015926">
    <property type="term" value="F:glucosidase activity"/>
    <property type="evidence" value="ECO:0007669"/>
    <property type="project" value="TreeGrafter"/>
</dbReference>
<keyword evidence="13" id="KW-1185">Reference proteome</keyword>
<keyword evidence="4" id="KW-0735">Signal-anchor</keyword>
<gene>
    <name evidence="12" type="ORF">SCHPADRAFT_940430</name>
</gene>
<protein>
    <submittedName>
        <fullName evidence="12">Beta-glucan synthesis-associated</fullName>
    </submittedName>
</protein>
<dbReference type="SUPFAM" id="SSF49899">
    <property type="entry name" value="Concanavalin A-like lectins/glucanases"/>
    <property type="match status" value="1"/>
</dbReference>
<comment type="subcellular location">
    <subcellularLocation>
        <location evidence="1">Membrane</location>
        <topology evidence="1">Single-pass type II membrane protein</topology>
    </subcellularLocation>
</comment>
<dbReference type="InParanoid" id="A0A0H2RNA3"/>
<organism evidence="12 13">
    <name type="scientific">Schizopora paradoxa</name>
    <dbReference type="NCBI Taxonomy" id="27342"/>
    <lineage>
        <taxon>Eukaryota</taxon>
        <taxon>Fungi</taxon>
        <taxon>Dikarya</taxon>
        <taxon>Basidiomycota</taxon>
        <taxon>Agaricomycotina</taxon>
        <taxon>Agaricomycetes</taxon>
        <taxon>Hymenochaetales</taxon>
        <taxon>Schizoporaceae</taxon>
        <taxon>Schizopora</taxon>
    </lineage>
</organism>
<dbReference type="Proteomes" id="UP000053477">
    <property type="component" value="Unassembled WGS sequence"/>
</dbReference>
<dbReference type="GO" id="GO:0006078">
    <property type="term" value="P:(1-&gt;6)-beta-D-glucan biosynthetic process"/>
    <property type="evidence" value="ECO:0007669"/>
    <property type="project" value="TreeGrafter"/>
</dbReference>
<dbReference type="FunCoup" id="A0A0H2RNA3">
    <property type="interactions" value="65"/>
</dbReference>
<dbReference type="PANTHER" id="PTHR31361">
    <property type="entry name" value="BETA-GLUCAN SYNTHESIS-ASSOCIATED PROTEIN KRE6-RELATED"/>
    <property type="match status" value="1"/>
</dbReference>
<feature type="compositionally biased region" description="Low complexity" evidence="9">
    <location>
        <begin position="13"/>
        <end position="58"/>
    </location>
</feature>
<evidence type="ECO:0000256" key="6">
    <source>
        <dbReference type="ARBA" id="ARBA00023136"/>
    </source>
</evidence>
<dbReference type="GO" id="GO:0005789">
    <property type="term" value="C:endoplasmic reticulum membrane"/>
    <property type="evidence" value="ECO:0007669"/>
    <property type="project" value="TreeGrafter"/>
</dbReference>
<dbReference type="InterPro" id="IPR005629">
    <property type="entry name" value="Skn1/Kre6/Sbg1"/>
</dbReference>
<keyword evidence="5 10" id="KW-1133">Transmembrane helix</keyword>
<evidence type="ECO:0000256" key="8">
    <source>
        <dbReference type="ARBA" id="ARBA00023316"/>
    </source>
</evidence>
<dbReference type="InterPro" id="IPR000757">
    <property type="entry name" value="Beta-glucanase-like"/>
</dbReference>
<dbReference type="STRING" id="27342.A0A0H2RNA3"/>
<dbReference type="Gene3D" id="2.60.120.200">
    <property type="match status" value="1"/>
</dbReference>
<keyword evidence="6 10" id="KW-0472">Membrane</keyword>
<evidence type="ECO:0000313" key="12">
    <source>
        <dbReference type="EMBL" id="KLO13405.1"/>
    </source>
</evidence>
<evidence type="ECO:0000256" key="7">
    <source>
        <dbReference type="ARBA" id="ARBA00023180"/>
    </source>
</evidence>
<feature type="transmembrane region" description="Helical" evidence="10">
    <location>
        <begin position="219"/>
        <end position="242"/>
    </location>
</feature>
<keyword evidence="3 10" id="KW-0812">Transmembrane</keyword>
<name>A0A0H2RNA3_9AGAM</name>
<dbReference type="InterPro" id="IPR013320">
    <property type="entry name" value="ConA-like_dom_sf"/>
</dbReference>
<dbReference type="OrthoDB" id="412647at2759"/>
<feature type="region of interest" description="Disordered" evidence="9">
    <location>
        <begin position="1"/>
        <end position="102"/>
    </location>
</feature>
<dbReference type="GO" id="GO:0005886">
    <property type="term" value="C:plasma membrane"/>
    <property type="evidence" value="ECO:0007669"/>
    <property type="project" value="TreeGrafter"/>
</dbReference>
<keyword evidence="7" id="KW-0325">Glycoprotein</keyword>
<feature type="domain" description="GH16" evidence="11">
    <location>
        <begin position="288"/>
        <end position="664"/>
    </location>
</feature>
<evidence type="ECO:0000259" key="11">
    <source>
        <dbReference type="PROSITE" id="PS51762"/>
    </source>
</evidence>